<organism evidence="1 2">
    <name type="scientific">Metschnikowia aff. pulcherrima</name>
    <dbReference type="NCBI Taxonomy" id="2163413"/>
    <lineage>
        <taxon>Eukaryota</taxon>
        <taxon>Fungi</taxon>
        <taxon>Dikarya</taxon>
        <taxon>Ascomycota</taxon>
        <taxon>Saccharomycotina</taxon>
        <taxon>Pichiomycetes</taxon>
        <taxon>Metschnikowiaceae</taxon>
        <taxon>Metschnikowia</taxon>
    </lineage>
</organism>
<dbReference type="Proteomes" id="UP000292447">
    <property type="component" value="Chromosome III"/>
</dbReference>
<keyword evidence="2" id="KW-1185">Reference proteome</keyword>
<sequence>MGGIVSGVFQAGQLLYISVIKEPHEHISLADTMPGNTPSRLFTTNFLILLVTCAYTIIAIEFNENDADNAISRFMKPCELELLVWHTEVQELNDTLQSFITDGILDKHEYAQRASLVKESLDCLIMESMMWHILDPLQLKNISRGIQVCSETLLKLEALSNNRIQATFESISLMRLSLYQKSIIMDLESKLMAMRLSLLGLFYTETSQDTSKAQLEKHYRDARQISGSIHLLNVPCTPEVIRLVALMRLNEHLLSWTYGAPLMGVKQDDFQLALLHSMKLATRKVRFILGNISTDCSQGSVAQLRVMAKQGEFLMAKFVFLYFHPHSTVHLTSPLSPPTRIRANPVLNWLFEGIYLDLYKIARILRVKRYYLTRYAPLVDPLEPFIYPLAELVSTRRCVAIIIQTLLEQIMYSISTQAGFGTLFYRQLKFELWRRDADCLLDEFRMWNFHNAAYPRVEVLYRNIMRSTTEEVLFRGAETQTLQLPEPQAP</sequence>
<gene>
    <name evidence="1" type="ORF">METSCH_C07050</name>
</gene>
<dbReference type="AlphaFoldDB" id="A0A4P6XQY4"/>
<proteinExistence type="predicted"/>
<evidence type="ECO:0000313" key="1">
    <source>
        <dbReference type="EMBL" id="QBM88726.1"/>
    </source>
</evidence>
<protein>
    <submittedName>
        <fullName evidence="1">Uncharacterized protein</fullName>
    </submittedName>
</protein>
<accession>A0A4P6XQY4</accession>
<reference evidence="2" key="1">
    <citation type="submission" date="2019-03" db="EMBL/GenBank/DDBJ databases">
        <title>Snf2 controls pulcherriminic acid biosynthesis and connects pigmentation and antifungal activity of the yeast Metschnikowia pulcherrima.</title>
        <authorList>
            <person name="Gore-Lloyd D."/>
            <person name="Sumann I."/>
            <person name="Brachmann A.O."/>
            <person name="Schneeberger K."/>
            <person name="Ortiz-Merino R.A."/>
            <person name="Moreno-Beltran M."/>
            <person name="Schlaefli M."/>
            <person name="Kirner P."/>
            <person name="Santos Kron A."/>
            <person name="Wolfe K.H."/>
            <person name="Piel J."/>
            <person name="Ahrens C.H."/>
            <person name="Henk D."/>
            <person name="Freimoser F.M."/>
        </authorList>
    </citation>
    <scope>NUCLEOTIDE SEQUENCE [LARGE SCALE GENOMIC DNA]</scope>
    <source>
        <strain evidence="2">APC 1.2</strain>
    </source>
</reference>
<name>A0A4P6XQY4_9ASCO</name>
<dbReference type="EMBL" id="CP034458">
    <property type="protein sequence ID" value="QBM88726.1"/>
    <property type="molecule type" value="Genomic_DNA"/>
</dbReference>
<evidence type="ECO:0000313" key="2">
    <source>
        <dbReference type="Proteomes" id="UP000292447"/>
    </source>
</evidence>